<proteinExistence type="predicted"/>
<sequence length="74" mass="8893">MKWTRKKIEGSWNYSLKVNDNFIFQIEPDEDGYVIWFAALGWFNQFLKVKKFKTAKNICNEIAAIIKKYKELNQ</sequence>
<evidence type="ECO:0000313" key="1">
    <source>
        <dbReference type="EMBL" id="QJH99630.1"/>
    </source>
</evidence>
<gene>
    <name evidence="1" type="ORF">TM448B01623_0022</name>
</gene>
<reference evidence="1" key="1">
    <citation type="submission" date="2020-03" db="EMBL/GenBank/DDBJ databases">
        <title>The deep terrestrial virosphere.</title>
        <authorList>
            <person name="Holmfeldt K."/>
            <person name="Nilsson E."/>
            <person name="Simone D."/>
            <person name="Lopez-Fernandez M."/>
            <person name="Wu X."/>
            <person name="de Brujin I."/>
            <person name="Lundin D."/>
            <person name="Andersson A."/>
            <person name="Bertilsson S."/>
            <person name="Dopson M."/>
        </authorList>
    </citation>
    <scope>NUCLEOTIDE SEQUENCE</scope>
    <source>
        <strain evidence="1">TM448B01623</strain>
    </source>
</reference>
<dbReference type="EMBL" id="MT144799">
    <property type="protein sequence ID" value="QJH99630.1"/>
    <property type="molecule type" value="Genomic_DNA"/>
</dbReference>
<name>A0A6M3XNR6_9ZZZZ</name>
<accession>A0A6M3XNR6</accession>
<protein>
    <submittedName>
        <fullName evidence="1">Uncharacterized protein</fullName>
    </submittedName>
</protein>
<organism evidence="1">
    <name type="scientific">viral metagenome</name>
    <dbReference type="NCBI Taxonomy" id="1070528"/>
    <lineage>
        <taxon>unclassified sequences</taxon>
        <taxon>metagenomes</taxon>
        <taxon>organismal metagenomes</taxon>
    </lineage>
</organism>
<dbReference type="AlphaFoldDB" id="A0A6M3XNR6"/>